<feature type="domain" description="Transposase IS66 zinc-finger binding" evidence="3">
    <location>
        <begin position="109"/>
        <end position="150"/>
    </location>
</feature>
<dbReference type="InterPro" id="IPR004291">
    <property type="entry name" value="Transposase_IS66_central"/>
</dbReference>
<evidence type="ECO:0000259" key="4">
    <source>
        <dbReference type="Pfam" id="PF13007"/>
    </source>
</evidence>
<dbReference type="Pfam" id="PF13817">
    <property type="entry name" value="DDE_Tnp_IS66_C"/>
    <property type="match status" value="1"/>
</dbReference>
<accession>A0A1M4UUQ3</accession>
<dbReference type="OrthoDB" id="9800877at2"/>
<dbReference type="Pfam" id="PF13007">
    <property type="entry name" value="LZ_Tnp_IS66"/>
    <property type="match status" value="1"/>
</dbReference>
<dbReference type="Pfam" id="PF03050">
    <property type="entry name" value="DDE_Tnp_IS66"/>
    <property type="match status" value="1"/>
</dbReference>
<keyword evidence="7" id="KW-1185">Reference proteome</keyword>
<evidence type="ECO:0000313" key="7">
    <source>
        <dbReference type="Proteomes" id="UP000325134"/>
    </source>
</evidence>
<evidence type="ECO:0000259" key="3">
    <source>
        <dbReference type="Pfam" id="PF13005"/>
    </source>
</evidence>
<gene>
    <name evidence="6" type="ORF">SAMN05444279_1053</name>
</gene>
<dbReference type="RefSeq" id="WP_149774949.1">
    <property type="nucleotide sequence ID" value="NZ_FQVK01000005.1"/>
</dbReference>
<dbReference type="Proteomes" id="UP000325134">
    <property type="component" value="Unassembled WGS sequence"/>
</dbReference>
<sequence length="504" mass="55833">MNAAANLPDDIEALKAIILAQQEQNARLEALVAAFKQALFGRKSEKIGPDQFELALEDIETAIAQVETEGEAKPLVTPTRTSTPRKASRGSLPRHLPRIEEVIEPETTLCDCGCERHVIGEDVSERLDIIPAQFRVIVTRRPKYACRSCEGRIVQAPAPAHLIPGGMPTEATVAHVIVSKYADHLPLYRQAQIYSRQGIDLDRSTLAAWVGRAAFELKPVYDALLANLKRSTKLFMDETTAPVLDPGRRKTKTGYFWVLARDDRPWGGGAPPGVAFTYAPGRSGQYAEGILKGFTGTLQVDGYAGYNRLLKRPTQDIQLAYCWAHARRKLHEVAQTGTTPIADEGLKQIAALYRIEKDVRGQKPEARLSERQARSKPIIDAFEAWLTTHRARLSAKSPLGEALKYIAKYWDGLTLFLTDGRIEIDNNAVERSIRPIALNRKNALFAGHDAGAQIWAMLASLIETCKLNAVDLHAWITATLRAIINGHKQSDIDALLPWNYAQTV</sequence>
<feature type="domain" description="Transposase IS66 central" evidence="2">
    <location>
        <begin position="166"/>
        <end position="453"/>
    </location>
</feature>
<protein>
    <submittedName>
        <fullName evidence="6">Transposase</fullName>
    </submittedName>
</protein>
<feature type="domain" description="Transposase IS66 C-terminal" evidence="5">
    <location>
        <begin position="460"/>
        <end position="498"/>
    </location>
</feature>
<evidence type="ECO:0000256" key="1">
    <source>
        <dbReference type="SAM" id="MobiDB-lite"/>
    </source>
</evidence>
<reference evidence="6 7" key="1">
    <citation type="submission" date="2016-11" db="EMBL/GenBank/DDBJ databases">
        <authorList>
            <person name="Varghese N."/>
            <person name="Submissions S."/>
        </authorList>
    </citation>
    <scope>NUCLEOTIDE SEQUENCE [LARGE SCALE GENOMIC DNA]</scope>
    <source>
        <strain evidence="6 7">DSM 29341</strain>
    </source>
</reference>
<dbReference type="PANTHER" id="PTHR33678">
    <property type="entry name" value="BLL1576 PROTEIN"/>
    <property type="match status" value="1"/>
</dbReference>
<evidence type="ECO:0000313" key="6">
    <source>
        <dbReference type="EMBL" id="SHE60456.1"/>
    </source>
</evidence>
<organism evidence="6 7">
    <name type="scientific">Ruegeria intermedia</name>
    <dbReference type="NCBI Taxonomy" id="996115"/>
    <lineage>
        <taxon>Bacteria</taxon>
        <taxon>Pseudomonadati</taxon>
        <taxon>Pseudomonadota</taxon>
        <taxon>Alphaproteobacteria</taxon>
        <taxon>Rhodobacterales</taxon>
        <taxon>Roseobacteraceae</taxon>
        <taxon>Ruegeria</taxon>
    </lineage>
</organism>
<dbReference type="Pfam" id="PF13005">
    <property type="entry name" value="zf-IS66"/>
    <property type="match status" value="1"/>
</dbReference>
<dbReference type="PANTHER" id="PTHR33678:SF1">
    <property type="entry name" value="BLL1576 PROTEIN"/>
    <property type="match status" value="1"/>
</dbReference>
<dbReference type="InterPro" id="IPR039552">
    <property type="entry name" value="IS66_C"/>
</dbReference>
<evidence type="ECO:0000259" key="5">
    <source>
        <dbReference type="Pfam" id="PF13817"/>
    </source>
</evidence>
<proteinExistence type="predicted"/>
<dbReference type="InterPro" id="IPR024463">
    <property type="entry name" value="Transposase_TnpC_homeodom"/>
</dbReference>
<feature type="region of interest" description="Disordered" evidence="1">
    <location>
        <begin position="69"/>
        <end position="92"/>
    </location>
</feature>
<name>A0A1M4UUQ3_9RHOB</name>
<dbReference type="InterPro" id="IPR024474">
    <property type="entry name" value="Znf_dom_IS66"/>
</dbReference>
<dbReference type="InterPro" id="IPR052344">
    <property type="entry name" value="Transposase-related"/>
</dbReference>
<dbReference type="EMBL" id="FQVK01000005">
    <property type="protein sequence ID" value="SHE60456.1"/>
    <property type="molecule type" value="Genomic_DNA"/>
</dbReference>
<dbReference type="NCBIfam" id="NF033517">
    <property type="entry name" value="transpos_IS66"/>
    <property type="match status" value="1"/>
</dbReference>
<evidence type="ECO:0000259" key="2">
    <source>
        <dbReference type="Pfam" id="PF03050"/>
    </source>
</evidence>
<dbReference type="AlphaFoldDB" id="A0A1M4UUQ3"/>
<feature type="domain" description="Transposase TnpC homeodomain" evidence="4">
    <location>
        <begin position="27"/>
        <end position="100"/>
    </location>
</feature>